<organism evidence="1 2">
    <name type="scientific">Congregibacter brevis</name>
    <dbReference type="NCBI Taxonomy" id="3081201"/>
    <lineage>
        <taxon>Bacteria</taxon>
        <taxon>Pseudomonadati</taxon>
        <taxon>Pseudomonadota</taxon>
        <taxon>Gammaproteobacteria</taxon>
        <taxon>Cellvibrionales</taxon>
        <taxon>Halieaceae</taxon>
        <taxon>Congregibacter</taxon>
    </lineage>
</organism>
<keyword evidence="2" id="KW-1185">Reference proteome</keyword>
<evidence type="ECO:0000313" key="2">
    <source>
        <dbReference type="Proteomes" id="UP001626549"/>
    </source>
</evidence>
<sequence length="173" mass="19558">MELSALQDQVKLKVGRNILLLQQIERQLKFIVAHSAISGDQSTLLPNLERKKTSVGKRTLGMVSRDFINGPLAQTSPDEFSGFHISYKFEYELSEQAIDQLESLIVERNKLVHHFLEEVDFDSTISLEEAADSLDASKETILNVSENLSQYVHALIESRKTSYEALAEHVKNL</sequence>
<accession>A0ABZ0IFM7</accession>
<gene>
    <name evidence="1" type="ORF">R0137_05215</name>
</gene>
<dbReference type="RefSeq" id="WP_407329098.1">
    <property type="nucleotide sequence ID" value="NZ_CP136865.1"/>
</dbReference>
<evidence type="ECO:0000313" key="1">
    <source>
        <dbReference type="EMBL" id="WOJ97975.1"/>
    </source>
</evidence>
<proteinExistence type="predicted"/>
<dbReference type="EMBL" id="CP136865">
    <property type="protein sequence ID" value="WOJ97975.1"/>
    <property type="molecule type" value="Genomic_DNA"/>
</dbReference>
<protein>
    <submittedName>
        <fullName evidence="1">Uncharacterized protein</fullName>
    </submittedName>
</protein>
<reference evidence="1 2" key="1">
    <citation type="submission" date="2023-10" db="EMBL/GenBank/DDBJ databases">
        <title>Two novel species belonging to the OM43/NOR5 clade.</title>
        <authorList>
            <person name="Park M."/>
        </authorList>
    </citation>
    <scope>NUCLEOTIDE SEQUENCE [LARGE SCALE GENOMIC DNA]</scope>
    <source>
        <strain evidence="1 2">IMCC45268</strain>
    </source>
</reference>
<name>A0ABZ0IFM7_9GAMM</name>
<dbReference type="Proteomes" id="UP001626549">
    <property type="component" value="Chromosome"/>
</dbReference>